<dbReference type="GO" id="GO:0003677">
    <property type="term" value="F:DNA binding"/>
    <property type="evidence" value="ECO:0007669"/>
    <property type="project" value="UniProtKB-KW"/>
</dbReference>
<keyword evidence="7" id="KW-1185">Reference proteome</keyword>
<reference evidence="6 7" key="1">
    <citation type="submission" date="2014-06" db="EMBL/GenBank/DDBJ databases">
        <title>Genomes of Alteromonas australica, a world apart.</title>
        <authorList>
            <person name="Gonzaga A."/>
            <person name="Lopez-Perez M."/>
            <person name="Rodriguez-Valera F."/>
        </authorList>
    </citation>
    <scope>NUCLEOTIDE SEQUENCE [LARGE SCALE GENOMIC DNA]</scope>
    <source>
        <strain evidence="6 7">H 17</strain>
    </source>
</reference>
<organism evidence="6 7">
    <name type="scientific">Alteromonas australica</name>
    <dbReference type="NCBI Taxonomy" id="589873"/>
    <lineage>
        <taxon>Bacteria</taxon>
        <taxon>Pseudomonadati</taxon>
        <taxon>Pseudomonadota</taxon>
        <taxon>Gammaproteobacteria</taxon>
        <taxon>Alteromonadales</taxon>
        <taxon>Alteromonadaceae</taxon>
        <taxon>Alteromonas/Salinimonas group</taxon>
        <taxon>Alteromonas</taxon>
    </lineage>
</organism>
<dbReference type="Pfam" id="PF00126">
    <property type="entry name" value="HTH_1"/>
    <property type="match status" value="1"/>
</dbReference>
<dbReference type="Gene3D" id="1.10.10.10">
    <property type="entry name" value="Winged helix-like DNA-binding domain superfamily/Winged helix DNA-binding domain"/>
    <property type="match status" value="1"/>
</dbReference>
<evidence type="ECO:0000259" key="5">
    <source>
        <dbReference type="PROSITE" id="PS50931"/>
    </source>
</evidence>
<dbReference type="InterPro" id="IPR000847">
    <property type="entry name" value="LysR_HTH_N"/>
</dbReference>
<dbReference type="InterPro" id="IPR036390">
    <property type="entry name" value="WH_DNA-bd_sf"/>
</dbReference>
<dbReference type="FunFam" id="3.40.190.290:FF:000001">
    <property type="entry name" value="Transcriptional regulator, LysR family"/>
    <property type="match status" value="1"/>
</dbReference>
<dbReference type="Pfam" id="PF03466">
    <property type="entry name" value="LysR_substrate"/>
    <property type="match status" value="1"/>
</dbReference>
<sequence>MNIDHLKLFARIANTHNISVAGRELNISPAVASAHINKLEETLGVRLIHRTTRKVSLTDEGKVFLPHAEEVLTSIEVAQAAVGVGADTPQGTLRVTAPASFGRMHLVPAMDEFLSRYPDLNIDFRFSDSILDVVEGGFDVAIRNAELKDSNLHARKLAEDKRVIAASPDYIKKYGEPSSIHELKNHAAVNLTGLETWEFKTPQGVVGIKPKNRLRMDNGEAVRDACIAGNGLTLTATWCSYPYLKDGRLIQVLKDTPLASQSALWAVYPSNRLLAPKVRLFIDFLIERFKGTPYWDKALLD</sequence>
<dbReference type="EMBL" id="CP008849">
    <property type="protein sequence ID" value="AIF98437.1"/>
    <property type="molecule type" value="Genomic_DNA"/>
</dbReference>
<dbReference type="InterPro" id="IPR005119">
    <property type="entry name" value="LysR_subst-bd"/>
</dbReference>
<dbReference type="eggNOG" id="COG0583">
    <property type="taxonomic scope" value="Bacteria"/>
</dbReference>
<evidence type="ECO:0000313" key="7">
    <source>
        <dbReference type="Proteomes" id="UP000056090"/>
    </source>
</evidence>
<evidence type="ECO:0000313" key="6">
    <source>
        <dbReference type="EMBL" id="AIF98437.1"/>
    </source>
</evidence>
<dbReference type="GO" id="GO:0003700">
    <property type="term" value="F:DNA-binding transcription factor activity"/>
    <property type="evidence" value="ECO:0007669"/>
    <property type="project" value="InterPro"/>
</dbReference>
<dbReference type="PANTHER" id="PTHR30537">
    <property type="entry name" value="HTH-TYPE TRANSCRIPTIONAL REGULATOR"/>
    <property type="match status" value="1"/>
</dbReference>
<dbReference type="RefSeq" id="WP_044056628.1">
    <property type="nucleotide sequence ID" value="NZ_CAXGHX010000033.1"/>
</dbReference>
<name>A0A075P542_9ALTE</name>
<dbReference type="GeneID" id="78254637"/>
<proteinExistence type="inferred from homology"/>
<dbReference type="InterPro" id="IPR058163">
    <property type="entry name" value="LysR-type_TF_proteobact-type"/>
</dbReference>
<keyword evidence="4" id="KW-0804">Transcription</keyword>
<protein>
    <submittedName>
        <fullName evidence="6">LysR family transcriptional regulator</fullName>
    </submittedName>
</protein>
<evidence type="ECO:0000256" key="4">
    <source>
        <dbReference type="ARBA" id="ARBA00023163"/>
    </source>
</evidence>
<evidence type="ECO:0000256" key="3">
    <source>
        <dbReference type="ARBA" id="ARBA00023125"/>
    </source>
</evidence>
<dbReference type="InterPro" id="IPR036388">
    <property type="entry name" value="WH-like_DNA-bd_sf"/>
</dbReference>
<dbReference type="PROSITE" id="PS50931">
    <property type="entry name" value="HTH_LYSR"/>
    <property type="match status" value="1"/>
</dbReference>
<dbReference type="KEGG" id="aal:EP13_06885"/>
<dbReference type="Proteomes" id="UP000056090">
    <property type="component" value="Chromosome"/>
</dbReference>
<keyword evidence="3" id="KW-0238">DNA-binding</keyword>
<evidence type="ECO:0000256" key="1">
    <source>
        <dbReference type="ARBA" id="ARBA00009437"/>
    </source>
</evidence>
<dbReference type="FunFam" id="1.10.10.10:FF:000001">
    <property type="entry name" value="LysR family transcriptional regulator"/>
    <property type="match status" value="1"/>
</dbReference>
<dbReference type="PANTHER" id="PTHR30537:SF5">
    <property type="entry name" value="HTH-TYPE TRANSCRIPTIONAL ACTIVATOR TTDR-RELATED"/>
    <property type="match status" value="1"/>
</dbReference>
<gene>
    <name evidence="6" type="ORF">EP13_06885</name>
</gene>
<dbReference type="SUPFAM" id="SSF46785">
    <property type="entry name" value="Winged helix' DNA-binding domain"/>
    <property type="match status" value="1"/>
</dbReference>
<evidence type="ECO:0000256" key="2">
    <source>
        <dbReference type="ARBA" id="ARBA00023015"/>
    </source>
</evidence>
<dbReference type="Gene3D" id="3.40.190.290">
    <property type="match status" value="1"/>
</dbReference>
<dbReference type="AlphaFoldDB" id="A0A075P542"/>
<dbReference type="CDD" id="cd08422">
    <property type="entry name" value="PBP2_CrgA_like"/>
    <property type="match status" value="1"/>
</dbReference>
<dbReference type="SUPFAM" id="SSF53850">
    <property type="entry name" value="Periplasmic binding protein-like II"/>
    <property type="match status" value="1"/>
</dbReference>
<accession>A0A075P542</accession>
<feature type="domain" description="HTH lysR-type" evidence="5">
    <location>
        <begin position="1"/>
        <end position="58"/>
    </location>
</feature>
<comment type="similarity">
    <text evidence="1">Belongs to the LysR transcriptional regulatory family.</text>
</comment>
<keyword evidence="2" id="KW-0805">Transcription regulation</keyword>